<sequence length="227" mass="24202">MPEETSQSVVRLLSLVAWLWDHPGVGVDEAAAHFGRSKRQMLRDARHLAEVGDSLPGASLDLDWERLEEDGALVIRSALGADAPLRLSAQEATAILIGLQALSDVVGDEYRRQIPGAAMAVRALASGGGGGDVTLRSREDDQDQDAALRGLFDALGRAIADRKRVAFTYTKATGGVSSRRVSPWALERSATGWLLRGWCHGAGAQRSFRLDGIGGLEVEGGRARPAP</sequence>
<dbReference type="InterPro" id="IPR026881">
    <property type="entry name" value="WYL_dom"/>
</dbReference>
<evidence type="ECO:0000259" key="2">
    <source>
        <dbReference type="Pfam" id="PF19187"/>
    </source>
</evidence>
<comment type="caution">
    <text evidence="3">The sequence shown here is derived from an EMBL/GenBank/DDBJ whole genome shotgun (WGS) entry which is preliminary data.</text>
</comment>
<protein>
    <submittedName>
        <fullName evidence="3">WYL domain protein</fullName>
    </submittedName>
</protein>
<evidence type="ECO:0000313" key="4">
    <source>
        <dbReference type="Proteomes" id="UP000004578"/>
    </source>
</evidence>
<feature type="domain" description="PafC HTH" evidence="2">
    <location>
        <begin position="8"/>
        <end position="122"/>
    </location>
</feature>
<reference evidence="3 4" key="1">
    <citation type="submission" date="2012-05" db="EMBL/GenBank/DDBJ databases">
        <authorList>
            <person name="Harkins D.M."/>
            <person name="Madupu R."/>
            <person name="Durkin A.S."/>
            <person name="Torralba M."/>
            <person name="Methe B."/>
            <person name="Sutton G.G."/>
            <person name="Nelson K.E."/>
        </authorList>
    </citation>
    <scope>NUCLEOTIDE SEQUENCE [LARGE SCALE GENOMIC DNA]</scope>
    <source>
        <strain evidence="3 4">F0490</strain>
    </source>
</reference>
<dbReference type="Pfam" id="PF13280">
    <property type="entry name" value="WYL"/>
    <property type="match status" value="1"/>
</dbReference>
<dbReference type="Pfam" id="PF19187">
    <property type="entry name" value="HTH_PafC"/>
    <property type="match status" value="1"/>
</dbReference>
<dbReference type="OrthoDB" id="3268930at2"/>
<name>J0XET2_9ACTO</name>
<proteinExistence type="predicted"/>
<keyword evidence="4" id="KW-1185">Reference proteome</keyword>
<gene>
    <name evidence="3" type="ORF">HMPREF1317_1946</name>
</gene>
<dbReference type="InterPro" id="IPR043839">
    <property type="entry name" value="PafC_HTH"/>
</dbReference>
<dbReference type="Proteomes" id="UP000004578">
    <property type="component" value="Unassembled WGS sequence"/>
</dbReference>
<feature type="non-terminal residue" evidence="3">
    <location>
        <position position="227"/>
    </location>
</feature>
<dbReference type="RefSeq" id="WP_005868936.1">
    <property type="nucleotide sequence ID" value="NZ_AKFS01000095.1"/>
</dbReference>
<evidence type="ECO:0000313" key="3">
    <source>
        <dbReference type="EMBL" id="EJF47226.1"/>
    </source>
</evidence>
<dbReference type="PANTHER" id="PTHR34580:SF1">
    <property type="entry name" value="PROTEIN PAFC"/>
    <property type="match status" value="1"/>
</dbReference>
<evidence type="ECO:0000259" key="1">
    <source>
        <dbReference type="Pfam" id="PF13280"/>
    </source>
</evidence>
<dbReference type="PROSITE" id="PS52050">
    <property type="entry name" value="WYL"/>
    <property type="match status" value="1"/>
</dbReference>
<dbReference type="InterPro" id="IPR051534">
    <property type="entry name" value="CBASS_pafABC_assoc_protein"/>
</dbReference>
<dbReference type="PANTHER" id="PTHR34580">
    <property type="match status" value="1"/>
</dbReference>
<organism evidence="3 4">
    <name type="scientific">Schaalia georgiae F0490</name>
    <dbReference type="NCBI Taxonomy" id="1125717"/>
    <lineage>
        <taxon>Bacteria</taxon>
        <taxon>Bacillati</taxon>
        <taxon>Actinomycetota</taxon>
        <taxon>Actinomycetes</taxon>
        <taxon>Actinomycetales</taxon>
        <taxon>Actinomycetaceae</taxon>
        <taxon>Schaalia</taxon>
    </lineage>
</organism>
<accession>J0XET2</accession>
<feature type="domain" description="WYL" evidence="1">
    <location>
        <begin position="151"/>
        <end position="218"/>
    </location>
</feature>
<dbReference type="EMBL" id="AKFS01000095">
    <property type="protein sequence ID" value="EJF47226.1"/>
    <property type="molecule type" value="Genomic_DNA"/>
</dbReference>
<dbReference type="AlphaFoldDB" id="J0XET2"/>